<dbReference type="InterPro" id="IPR001647">
    <property type="entry name" value="HTH_TetR"/>
</dbReference>
<dbReference type="PROSITE" id="PS50977">
    <property type="entry name" value="HTH_TETR_2"/>
    <property type="match status" value="1"/>
</dbReference>
<dbReference type="PANTHER" id="PTHR43479:SF11">
    <property type="entry name" value="ACREF_ENVCD OPERON REPRESSOR-RELATED"/>
    <property type="match status" value="1"/>
</dbReference>
<evidence type="ECO:0000259" key="3">
    <source>
        <dbReference type="PROSITE" id="PS50977"/>
    </source>
</evidence>
<gene>
    <name evidence="4" type="ORF">GH807_14025</name>
</gene>
<evidence type="ECO:0000256" key="1">
    <source>
        <dbReference type="ARBA" id="ARBA00023125"/>
    </source>
</evidence>
<dbReference type="PRINTS" id="PR00455">
    <property type="entry name" value="HTHTETR"/>
</dbReference>
<comment type="caution">
    <text evidence="4">The sequence shown here is derived from an EMBL/GenBank/DDBJ whole genome shotgun (WGS) entry which is preliminary data.</text>
</comment>
<feature type="domain" description="HTH tetR-type" evidence="3">
    <location>
        <begin position="6"/>
        <end position="66"/>
    </location>
</feature>
<protein>
    <submittedName>
        <fullName evidence="4">TetR family transcriptional regulator</fullName>
    </submittedName>
</protein>
<dbReference type="Pfam" id="PF00440">
    <property type="entry name" value="TetR_N"/>
    <property type="match status" value="1"/>
</dbReference>
<dbReference type="InterPro" id="IPR009057">
    <property type="entry name" value="Homeodomain-like_sf"/>
</dbReference>
<feature type="DNA-binding region" description="H-T-H motif" evidence="2">
    <location>
        <begin position="29"/>
        <end position="48"/>
    </location>
</feature>
<dbReference type="InterPro" id="IPR050624">
    <property type="entry name" value="HTH-type_Tx_Regulator"/>
</dbReference>
<keyword evidence="1 2" id="KW-0238">DNA-binding</keyword>
<organism evidence="4 5">
    <name type="scientific">Acetobacterium tundrae</name>
    <dbReference type="NCBI Taxonomy" id="132932"/>
    <lineage>
        <taxon>Bacteria</taxon>
        <taxon>Bacillati</taxon>
        <taxon>Bacillota</taxon>
        <taxon>Clostridia</taxon>
        <taxon>Eubacteriales</taxon>
        <taxon>Eubacteriaceae</taxon>
        <taxon>Acetobacterium</taxon>
    </lineage>
</organism>
<proteinExistence type="predicted"/>
<accession>A0ABR6WPC8</accession>
<keyword evidence="5" id="KW-1185">Reference proteome</keyword>
<sequence length="185" mass="21913">MSRVIENPKQLILSKAKEILYNQGYHKLNMRALSKACDIALGTIYNYYPTKKDLVVEMMTDYWQDYLESVREIVNSNTDIYTKLNNVFKELEVFIKNFRQYWLTPELYGNQEYVEGGLQKEYGYMEKLIAIIEEVLKKEAADKNVQIKLGARETANFIIMNFITIVQTPLFRYESFELFLKEILK</sequence>
<reference evidence="4 5" key="1">
    <citation type="journal article" date="2020" name="mSystems">
        <title>Defining Genomic and Predicted Metabolic Features of the Acetobacterium Genus.</title>
        <authorList>
            <person name="Ross D.E."/>
            <person name="Marshall C.W."/>
            <person name="Gulliver D."/>
            <person name="May H.D."/>
            <person name="Norman R.S."/>
        </authorList>
    </citation>
    <scope>NUCLEOTIDE SEQUENCE [LARGE SCALE GENOMIC DNA]</scope>
    <source>
        <strain evidence="4 5">DSM 9173</strain>
    </source>
</reference>
<dbReference type="Gene3D" id="1.10.357.10">
    <property type="entry name" value="Tetracycline Repressor, domain 2"/>
    <property type="match status" value="1"/>
</dbReference>
<dbReference type="RefSeq" id="WP_148605629.1">
    <property type="nucleotide sequence ID" value="NZ_RXYB01000022.1"/>
</dbReference>
<dbReference type="EMBL" id="WJBB01000021">
    <property type="protein sequence ID" value="MBC3798156.1"/>
    <property type="molecule type" value="Genomic_DNA"/>
</dbReference>
<dbReference type="SUPFAM" id="SSF46689">
    <property type="entry name" value="Homeodomain-like"/>
    <property type="match status" value="1"/>
</dbReference>
<evidence type="ECO:0000313" key="5">
    <source>
        <dbReference type="Proteomes" id="UP000653358"/>
    </source>
</evidence>
<dbReference type="Proteomes" id="UP000653358">
    <property type="component" value="Unassembled WGS sequence"/>
</dbReference>
<evidence type="ECO:0000313" key="4">
    <source>
        <dbReference type="EMBL" id="MBC3798156.1"/>
    </source>
</evidence>
<evidence type="ECO:0000256" key="2">
    <source>
        <dbReference type="PROSITE-ProRule" id="PRU00335"/>
    </source>
</evidence>
<name>A0ABR6WPC8_9FIRM</name>
<dbReference type="PANTHER" id="PTHR43479">
    <property type="entry name" value="ACREF/ENVCD OPERON REPRESSOR-RELATED"/>
    <property type="match status" value="1"/>
</dbReference>